<dbReference type="InterPro" id="IPR036236">
    <property type="entry name" value="Znf_C2H2_sf"/>
</dbReference>
<dbReference type="GO" id="GO:0000785">
    <property type="term" value="C:chromatin"/>
    <property type="evidence" value="ECO:0007669"/>
    <property type="project" value="TreeGrafter"/>
</dbReference>
<dbReference type="GO" id="GO:0005634">
    <property type="term" value="C:nucleus"/>
    <property type="evidence" value="ECO:0007669"/>
    <property type="project" value="UniProtKB-SubCell"/>
</dbReference>
<name>A0A9W8RXM3_9HYPO</name>
<dbReference type="Proteomes" id="UP001152049">
    <property type="component" value="Unassembled WGS sequence"/>
</dbReference>
<feature type="domain" description="C2H2-type" evidence="9">
    <location>
        <begin position="13"/>
        <end position="40"/>
    </location>
</feature>
<dbReference type="GO" id="GO:0000978">
    <property type="term" value="F:RNA polymerase II cis-regulatory region sequence-specific DNA binding"/>
    <property type="evidence" value="ECO:0007669"/>
    <property type="project" value="InterPro"/>
</dbReference>
<dbReference type="PANTHER" id="PTHR40626">
    <property type="entry name" value="MIP31509P"/>
    <property type="match status" value="1"/>
</dbReference>
<evidence type="ECO:0000313" key="11">
    <source>
        <dbReference type="Proteomes" id="UP001152049"/>
    </source>
</evidence>
<keyword evidence="3" id="KW-0677">Repeat</keyword>
<evidence type="ECO:0000256" key="1">
    <source>
        <dbReference type="ARBA" id="ARBA00004123"/>
    </source>
</evidence>
<keyword evidence="2" id="KW-0479">Metal-binding</keyword>
<dbReference type="EMBL" id="JAOQAZ010000018">
    <property type="protein sequence ID" value="KAJ4256902.1"/>
    <property type="molecule type" value="Genomic_DNA"/>
</dbReference>
<evidence type="ECO:0000256" key="7">
    <source>
        <dbReference type="PROSITE-ProRule" id="PRU00042"/>
    </source>
</evidence>
<dbReference type="OrthoDB" id="10018191at2759"/>
<evidence type="ECO:0000256" key="8">
    <source>
        <dbReference type="SAM" id="MobiDB-lite"/>
    </source>
</evidence>
<accession>A0A9W8RXM3</accession>
<protein>
    <recommendedName>
        <fullName evidence="9">C2H2-type domain-containing protein</fullName>
    </recommendedName>
</protein>
<reference evidence="10" key="1">
    <citation type="submission" date="2022-09" db="EMBL/GenBank/DDBJ databases">
        <title>Fusarium specimens isolated from Avocado Roots.</title>
        <authorList>
            <person name="Stajich J."/>
            <person name="Roper C."/>
            <person name="Heimlech-Rivalta G."/>
        </authorList>
    </citation>
    <scope>NUCLEOTIDE SEQUENCE</scope>
    <source>
        <strain evidence="10">CF00136</strain>
    </source>
</reference>
<feature type="region of interest" description="Disordered" evidence="8">
    <location>
        <begin position="54"/>
        <end position="135"/>
    </location>
</feature>
<evidence type="ECO:0000313" key="10">
    <source>
        <dbReference type="EMBL" id="KAJ4256902.1"/>
    </source>
</evidence>
<evidence type="ECO:0000256" key="2">
    <source>
        <dbReference type="ARBA" id="ARBA00022723"/>
    </source>
</evidence>
<dbReference type="AlphaFoldDB" id="A0A9W8RXM3"/>
<dbReference type="GO" id="GO:0008270">
    <property type="term" value="F:zinc ion binding"/>
    <property type="evidence" value="ECO:0007669"/>
    <property type="project" value="UniProtKB-KW"/>
</dbReference>
<dbReference type="PANTHER" id="PTHR40626:SF13">
    <property type="entry name" value="RESPIRATION FACTOR 2-RELATED"/>
    <property type="match status" value="1"/>
</dbReference>
<dbReference type="FunFam" id="3.30.160.60:FF:000702">
    <property type="entry name" value="Transcription factor E4F1 isoform 1"/>
    <property type="match status" value="1"/>
</dbReference>
<evidence type="ECO:0000259" key="9">
    <source>
        <dbReference type="PROSITE" id="PS50157"/>
    </source>
</evidence>
<dbReference type="Pfam" id="PF00096">
    <property type="entry name" value="zf-C2H2"/>
    <property type="match status" value="1"/>
</dbReference>
<evidence type="ECO:0000256" key="5">
    <source>
        <dbReference type="ARBA" id="ARBA00022833"/>
    </source>
</evidence>
<feature type="domain" description="C2H2-type" evidence="9">
    <location>
        <begin position="41"/>
        <end position="68"/>
    </location>
</feature>
<evidence type="ECO:0000256" key="3">
    <source>
        <dbReference type="ARBA" id="ARBA00022737"/>
    </source>
</evidence>
<keyword evidence="11" id="KW-1185">Reference proteome</keyword>
<evidence type="ECO:0000256" key="4">
    <source>
        <dbReference type="ARBA" id="ARBA00022771"/>
    </source>
</evidence>
<comment type="subcellular location">
    <subcellularLocation>
        <location evidence="1">Nucleus</location>
    </subcellularLocation>
</comment>
<dbReference type="SUPFAM" id="SSF57667">
    <property type="entry name" value="beta-beta-alpha zinc fingers"/>
    <property type="match status" value="1"/>
</dbReference>
<proteinExistence type="predicted"/>
<keyword evidence="6" id="KW-0539">Nucleus</keyword>
<evidence type="ECO:0000256" key="6">
    <source>
        <dbReference type="ARBA" id="ARBA00023242"/>
    </source>
</evidence>
<feature type="compositionally biased region" description="Basic and acidic residues" evidence="8">
    <location>
        <begin position="123"/>
        <end position="135"/>
    </location>
</feature>
<keyword evidence="4 7" id="KW-0863">Zinc-finger</keyword>
<dbReference type="Gene3D" id="3.30.160.60">
    <property type="entry name" value="Classic Zinc Finger"/>
    <property type="match status" value="2"/>
</dbReference>
<comment type="caution">
    <text evidence="10">The sequence shown here is derived from an EMBL/GenBank/DDBJ whole genome shotgun (WGS) entry which is preliminary data.</text>
</comment>
<sequence length="135" mass="15472">MEPGLLGSRDRPHVCPYCDRGFRKLEHLRRHTRIHTKEKPYVCHCGSSFSRRDLLRRHDRLSHPNPEPARITTEESEAAPDVETHPVPEFQTDPERLQGNTTGGNTIVAEPSPASLPLPPEYYDQRKLKSAREQS</sequence>
<dbReference type="PROSITE" id="PS00028">
    <property type="entry name" value="ZINC_FINGER_C2H2_1"/>
    <property type="match status" value="1"/>
</dbReference>
<keyword evidence="5" id="KW-0862">Zinc</keyword>
<organism evidence="10 11">
    <name type="scientific">Fusarium torreyae</name>
    <dbReference type="NCBI Taxonomy" id="1237075"/>
    <lineage>
        <taxon>Eukaryota</taxon>
        <taxon>Fungi</taxon>
        <taxon>Dikarya</taxon>
        <taxon>Ascomycota</taxon>
        <taxon>Pezizomycotina</taxon>
        <taxon>Sordariomycetes</taxon>
        <taxon>Hypocreomycetidae</taxon>
        <taxon>Hypocreales</taxon>
        <taxon>Nectriaceae</taxon>
        <taxon>Fusarium</taxon>
    </lineage>
</organism>
<dbReference type="GO" id="GO:0000981">
    <property type="term" value="F:DNA-binding transcription factor activity, RNA polymerase II-specific"/>
    <property type="evidence" value="ECO:0007669"/>
    <property type="project" value="InterPro"/>
</dbReference>
<dbReference type="InterPro" id="IPR013087">
    <property type="entry name" value="Znf_C2H2_type"/>
</dbReference>
<dbReference type="SMART" id="SM00355">
    <property type="entry name" value="ZnF_C2H2"/>
    <property type="match status" value="2"/>
</dbReference>
<gene>
    <name evidence="10" type="ORF">NW762_008998</name>
</gene>
<dbReference type="PROSITE" id="PS50157">
    <property type="entry name" value="ZINC_FINGER_C2H2_2"/>
    <property type="match status" value="2"/>
</dbReference>
<dbReference type="InterPro" id="IPR051059">
    <property type="entry name" value="VerF-like"/>
</dbReference>